<feature type="region of interest" description="Disordered" evidence="4">
    <location>
        <begin position="76"/>
        <end position="99"/>
    </location>
</feature>
<dbReference type="GO" id="GO:0001228">
    <property type="term" value="F:DNA-binding transcription activator activity, RNA polymerase II-specific"/>
    <property type="evidence" value="ECO:0007669"/>
    <property type="project" value="TreeGrafter"/>
</dbReference>
<keyword evidence="7" id="KW-1185">Reference proteome</keyword>
<evidence type="ECO:0000313" key="7">
    <source>
        <dbReference type="Proteomes" id="UP000183365"/>
    </source>
</evidence>
<feature type="domain" description="BZIP" evidence="5">
    <location>
        <begin position="17"/>
        <end position="75"/>
    </location>
</feature>
<organism evidence="6 7">
    <name type="scientific">Hanseniaspora guilliermondii</name>
    <dbReference type="NCBI Taxonomy" id="56406"/>
    <lineage>
        <taxon>Eukaryota</taxon>
        <taxon>Fungi</taxon>
        <taxon>Dikarya</taxon>
        <taxon>Ascomycota</taxon>
        <taxon>Saccharomycotina</taxon>
        <taxon>Saccharomycetes</taxon>
        <taxon>Saccharomycodales</taxon>
        <taxon>Saccharomycodaceae</taxon>
        <taxon>Hanseniaspora</taxon>
    </lineage>
</organism>
<name>A0A1L0B2L5_9ASCO</name>
<dbReference type="EMBL" id="FQNF01000018">
    <property type="protein sequence ID" value="SGZ39179.1"/>
    <property type="molecule type" value="Genomic_DNA"/>
</dbReference>
<evidence type="ECO:0000256" key="4">
    <source>
        <dbReference type="SAM" id="MobiDB-lite"/>
    </source>
</evidence>
<dbReference type="PROSITE" id="PS00036">
    <property type="entry name" value="BZIP_BASIC"/>
    <property type="match status" value="1"/>
</dbReference>
<evidence type="ECO:0000256" key="3">
    <source>
        <dbReference type="ARBA" id="ARBA00023242"/>
    </source>
</evidence>
<proteinExistence type="predicted"/>
<evidence type="ECO:0000256" key="2">
    <source>
        <dbReference type="ARBA" id="ARBA00004496"/>
    </source>
</evidence>
<dbReference type="Proteomes" id="UP000183365">
    <property type="component" value="Unassembled WGS sequence"/>
</dbReference>
<dbReference type="InterPro" id="IPR050936">
    <property type="entry name" value="AP-1-like"/>
</dbReference>
<dbReference type="Pfam" id="PF00170">
    <property type="entry name" value="bZIP_1"/>
    <property type="match status" value="1"/>
</dbReference>
<dbReference type="CDD" id="cd14688">
    <property type="entry name" value="bZIP_YAP"/>
    <property type="match status" value="1"/>
</dbReference>
<evidence type="ECO:0000313" key="6">
    <source>
        <dbReference type="EMBL" id="SGZ39179.1"/>
    </source>
</evidence>
<evidence type="ECO:0000256" key="1">
    <source>
        <dbReference type="ARBA" id="ARBA00004123"/>
    </source>
</evidence>
<dbReference type="InterPro" id="IPR013910">
    <property type="entry name" value="TF_PAP1"/>
</dbReference>
<keyword evidence="3" id="KW-0539">Nucleus</keyword>
<dbReference type="GO" id="GO:0090575">
    <property type="term" value="C:RNA polymerase II transcription regulator complex"/>
    <property type="evidence" value="ECO:0007669"/>
    <property type="project" value="TreeGrafter"/>
</dbReference>
<evidence type="ECO:0000259" key="5">
    <source>
        <dbReference type="PROSITE" id="PS50217"/>
    </source>
</evidence>
<dbReference type="PROSITE" id="PS50217">
    <property type="entry name" value="BZIP"/>
    <property type="match status" value="1"/>
</dbReference>
<dbReference type="InterPro" id="IPR004827">
    <property type="entry name" value="bZIP"/>
</dbReference>
<dbReference type="AlphaFoldDB" id="A0A1L0B2L5"/>
<dbReference type="SUPFAM" id="SSF57959">
    <property type="entry name" value="Leucine zipper domain"/>
    <property type="match status" value="1"/>
</dbReference>
<dbReference type="GO" id="GO:0033554">
    <property type="term" value="P:cellular response to stress"/>
    <property type="evidence" value="ECO:0007669"/>
    <property type="project" value="UniProtKB-ARBA"/>
</dbReference>
<dbReference type="InterPro" id="IPR046347">
    <property type="entry name" value="bZIP_sf"/>
</dbReference>
<dbReference type="OrthoDB" id="3973091at2759"/>
<gene>
    <name evidence="6" type="ORF">HGUI_01379</name>
</gene>
<dbReference type="Gene3D" id="1.20.5.170">
    <property type="match status" value="1"/>
</dbReference>
<dbReference type="GO" id="GO:0000976">
    <property type="term" value="F:transcription cis-regulatory region binding"/>
    <property type="evidence" value="ECO:0007669"/>
    <property type="project" value="InterPro"/>
</dbReference>
<dbReference type="SUPFAM" id="SSF111430">
    <property type="entry name" value="YAP1 redox domain"/>
    <property type="match status" value="1"/>
</dbReference>
<reference evidence="7" key="1">
    <citation type="submission" date="2016-11" db="EMBL/GenBank/DDBJ databases">
        <authorList>
            <person name="Guldener U."/>
        </authorList>
    </citation>
    <scope>NUCLEOTIDE SEQUENCE [LARGE SCALE GENOMIC DNA]</scope>
</reference>
<dbReference type="InterPro" id="IPR023167">
    <property type="entry name" value="Yap1_redox_dom_sf"/>
</dbReference>
<protein>
    <recommendedName>
        <fullName evidence="5">BZIP domain-containing protein</fullName>
    </recommendedName>
</protein>
<dbReference type="PANTHER" id="PTHR40621">
    <property type="entry name" value="TRANSCRIPTION FACTOR KAPC-RELATED"/>
    <property type="match status" value="1"/>
</dbReference>
<dbReference type="PANTHER" id="PTHR40621:SF6">
    <property type="entry name" value="AP-1-LIKE TRANSCRIPTION FACTOR YAP1-RELATED"/>
    <property type="match status" value="1"/>
</dbReference>
<dbReference type="SMART" id="SM00338">
    <property type="entry name" value="BRLZ"/>
    <property type="match status" value="1"/>
</dbReference>
<comment type="subcellular location">
    <subcellularLocation>
        <location evidence="2">Cytoplasm</location>
    </subcellularLocation>
    <subcellularLocation>
        <location evidence="1">Nucleus</location>
    </subcellularLocation>
</comment>
<dbReference type="GO" id="GO:0005737">
    <property type="term" value="C:cytoplasm"/>
    <property type="evidence" value="ECO:0007669"/>
    <property type="project" value="UniProtKB-SubCell"/>
</dbReference>
<dbReference type="Pfam" id="PF08601">
    <property type="entry name" value="PAP1"/>
    <property type="match status" value="1"/>
</dbReference>
<sequence>MVSTTEANVIIKPTTARDEVEEKVLKNRLAQKKFREKKEQKYKELMQRVEYLEKMNKELKNSESLLKKQIEELKQTSNNSASLKNGGPTGGSDKAHNFSEDELSLSGTSFKGSEDLSQVYGKTVDDRKSSQGIENSFSFPWGKDINEFNKPYLKKRSTGSINTLANSDFSLENSLNEENPEFNFNVAADENVFCNNLGDACPYTPSGLNKSIGQSTLETPLHISADLLDGEKAQEKPAAGADGYVGSRFNNLDSVFGMPNFSFSPSAFEGGLESKETEELNNFFTDDTDFVGKQPLGNDIEDDTSDLFEKLISSNMSIHNSNTPSHKVNDFINNSIDITNNVNEIISKHDSAMITGKSSLDMKEKAADKPSIEEEDENLVVPSDGKFFTCSEIWDRITSNPKLSDIDLDNLCMELKTKAKCSERGVLVKEEDLNKALRDHEIRS</sequence>
<dbReference type="VEuPathDB" id="FungiDB:HGUI_01379"/>
<accession>A0A1L0B2L5</accession>
<dbReference type="Gene3D" id="1.10.238.100">
    <property type="entry name" value="YAP1 redox domain. Chain B"/>
    <property type="match status" value="1"/>
</dbReference>